<dbReference type="CDD" id="cd01450">
    <property type="entry name" value="vWFA_subfamily_ECM"/>
    <property type="match status" value="1"/>
</dbReference>
<dbReference type="PRINTS" id="PR00453">
    <property type="entry name" value="VWFADOMAIN"/>
</dbReference>
<evidence type="ECO:0000259" key="3">
    <source>
        <dbReference type="PROSITE" id="PS50234"/>
    </source>
</evidence>
<dbReference type="InterPro" id="IPR002035">
    <property type="entry name" value="VWF_A"/>
</dbReference>
<feature type="domain" description="VWFA" evidence="3">
    <location>
        <begin position="599"/>
        <end position="769"/>
    </location>
</feature>
<feature type="compositionally biased region" description="Basic and acidic residues" evidence="1">
    <location>
        <begin position="303"/>
        <end position="325"/>
    </location>
</feature>
<feature type="compositionally biased region" description="Low complexity" evidence="1">
    <location>
        <begin position="482"/>
        <end position="512"/>
    </location>
</feature>
<feature type="compositionally biased region" description="Low complexity" evidence="1">
    <location>
        <begin position="412"/>
        <end position="428"/>
    </location>
</feature>
<feature type="domain" description="VWFA" evidence="3">
    <location>
        <begin position="88"/>
        <end position="285"/>
    </location>
</feature>
<sequence length="772" mass="85738">MRLRGFLIFLILWTCGTFEIIEIIEEGSGGEVEIRTNKDSFNNISTKSDINPAISALLDQKPLKFKNNDTEPITAKAPKIEECLPKLDLIFLLDSSGSIEQIYHEHVRWALALVDTLPIEPDAVHVAAVQYAGFPLTEFSLGTYPKVEEIRQHLQQINFQSGITRTGYALRKAESELFLEDRGARKDATKVIILFTDGLSIDDPLKPAAQLREHKGVKIYVVSVGNDGFRSEMSRIAGEKDLPRLRNALLTDAEKARACSQIGPTWLSKHKGTTLSPQNGLNKALLPPLDFLGLLNEEEGENGEEKTEEKSKEKQTTNVSLEKDNLTLISQDQSTTALSKKAHENLEKSTTKPPTFETTSVATEATAKATTNVSEALTTTSVNDDEEEEDEEEEEEEETTTLAQTKIEPEITSTTASSTVSANTKSTTMPSDEEVNEPKVIKKIVKKPEETNSKAFAAQLNSIDESENIIDVFDIPSNIPKRITTQSPATTTTTKRSTTPSRTTTPSSTIPTTTRATITKRIRTTLARRNLATVTEKPIEKTTVFTRKRLTTTEQPATIRIVTNLPRIVTTRRTPPSTRITAITQRVSFSHHRGPCPMDILFLVDSSGSVQKNYDSQKQYIKEIISEAELTERTHRISLLQFAGSHIQKTEWAFDSFSKSSDLMSALNQVRLITGTTYIGAALDSALQILENRRPNIPIIVVLVSDGFSQDDATFPAERIRMIPNVQFYSLSVSELTNTNYLAQLVGDPTHVFGSSKATDLKDLLIKKLRCR</sequence>
<dbReference type="PROSITE" id="PS50234">
    <property type="entry name" value="VWFA"/>
    <property type="match status" value="2"/>
</dbReference>
<dbReference type="Proteomes" id="UP000887578">
    <property type="component" value="Unplaced"/>
</dbReference>
<reference evidence="5" key="1">
    <citation type="submission" date="2022-11" db="UniProtKB">
        <authorList>
            <consortium name="WormBaseParasite"/>
        </authorList>
    </citation>
    <scope>IDENTIFICATION</scope>
</reference>
<feature type="chain" id="PRO_5037115328" evidence="2">
    <location>
        <begin position="19"/>
        <end position="772"/>
    </location>
</feature>
<dbReference type="InterPro" id="IPR036465">
    <property type="entry name" value="vWFA_dom_sf"/>
</dbReference>
<dbReference type="Gene3D" id="3.40.50.410">
    <property type="entry name" value="von Willebrand factor, type A domain"/>
    <property type="match status" value="2"/>
</dbReference>
<evidence type="ECO:0000313" key="4">
    <source>
        <dbReference type="Proteomes" id="UP000887578"/>
    </source>
</evidence>
<keyword evidence="2" id="KW-0732">Signal</keyword>
<feature type="signal peptide" evidence="2">
    <location>
        <begin position="1"/>
        <end position="18"/>
    </location>
</feature>
<keyword evidence="4" id="KW-1185">Reference proteome</keyword>
<feature type="compositionally biased region" description="Acidic residues" evidence="1">
    <location>
        <begin position="383"/>
        <end position="399"/>
    </location>
</feature>
<dbReference type="Pfam" id="PF00092">
    <property type="entry name" value="VWA"/>
    <property type="match status" value="2"/>
</dbReference>
<feature type="region of interest" description="Disordered" evidence="1">
    <location>
        <begin position="481"/>
        <end position="512"/>
    </location>
</feature>
<feature type="compositionally biased region" description="Polar residues" evidence="1">
    <location>
        <begin position="327"/>
        <end position="338"/>
    </location>
</feature>
<dbReference type="WBParaSite" id="PDA_v2.g17916.t1">
    <property type="protein sequence ID" value="PDA_v2.g17916.t1"/>
    <property type="gene ID" value="PDA_v2.g17916"/>
</dbReference>
<dbReference type="AlphaFoldDB" id="A0A914PSV6"/>
<evidence type="ECO:0000256" key="1">
    <source>
        <dbReference type="SAM" id="MobiDB-lite"/>
    </source>
</evidence>
<dbReference type="SUPFAM" id="SSF53300">
    <property type="entry name" value="vWA-like"/>
    <property type="match status" value="2"/>
</dbReference>
<evidence type="ECO:0000256" key="2">
    <source>
        <dbReference type="SAM" id="SignalP"/>
    </source>
</evidence>
<evidence type="ECO:0000313" key="5">
    <source>
        <dbReference type="WBParaSite" id="PDA_v2.g17916.t1"/>
    </source>
</evidence>
<name>A0A914PSV6_9BILA</name>
<dbReference type="SMART" id="SM00327">
    <property type="entry name" value="VWA"/>
    <property type="match status" value="2"/>
</dbReference>
<organism evidence="4 5">
    <name type="scientific">Panagrolaimus davidi</name>
    <dbReference type="NCBI Taxonomy" id="227884"/>
    <lineage>
        <taxon>Eukaryota</taxon>
        <taxon>Metazoa</taxon>
        <taxon>Ecdysozoa</taxon>
        <taxon>Nematoda</taxon>
        <taxon>Chromadorea</taxon>
        <taxon>Rhabditida</taxon>
        <taxon>Tylenchina</taxon>
        <taxon>Panagrolaimomorpha</taxon>
        <taxon>Panagrolaimoidea</taxon>
        <taxon>Panagrolaimidae</taxon>
        <taxon>Panagrolaimus</taxon>
    </lineage>
</organism>
<proteinExistence type="predicted"/>
<dbReference type="PANTHER" id="PTHR24020:SF84">
    <property type="entry name" value="VWFA DOMAIN-CONTAINING PROTEIN"/>
    <property type="match status" value="1"/>
</dbReference>
<dbReference type="PANTHER" id="PTHR24020">
    <property type="entry name" value="COLLAGEN ALPHA"/>
    <property type="match status" value="1"/>
</dbReference>
<feature type="compositionally biased region" description="Basic and acidic residues" evidence="1">
    <location>
        <begin position="341"/>
        <end position="350"/>
    </location>
</feature>
<feature type="compositionally biased region" description="Polar residues" evidence="1">
    <location>
        <begin position="351"/>
        <end position="382"/>
    </location>
</feature>
<protein>
    <submittedName>
        <fullName evidence="5">VWFA domain-containing protein</fullName>
    </submittedName>
</protein>
<accession>A0A914PSV6</accession>
<dbReference type="InterPro" id="IPR050525">
    <property type="entry name" value="ECM_Assembly_Org"/>
</dbReference>
<feature type="region of interest" description="Disordered" evidence="1">
    <location>
        <begin position="299"/>
        <end position="436"/>
    </location>
</feature>